<dbReference type="EMBL" id="QYRN01000006">
    <property type="protein sequence ID" value="RIY00265.1"/>
    <property type="molecule type" value="Genomic_DNA"/>
</dbReference>
<evidence type="ECO:0000256" key="1">
    <source>
        <dbReference type="ARBA" id="ARBA00023015"/>
    </source>
</evidence>
<name>A0A3A1WSF8_9HYPH</name>
<organism evidence="5 6">
    <name type="scientific">Aureimonas flava</name>
    <dbReference type="NCBI Taxonomy" id="2320271"/>
    <lineage>
        <taxon>Bacteria</taxon>
        <taxon>Pseudomonadati</taxon>
        <taxon>Pseudomonadota</taxon>
        <taxon>Alphaproteobacteria</taxon>
        <taxon>Hyphomicrobiales</taxon>
        <taxon>Aurantimonadaceae</taxon>
        <taxon>Aureimonas</taxon>
    </lineage>
</organism>
<dbReference type="OrthoDB" id="7506088at2"/>
<sequence>MVPTADDFASNLLLGTLNDDDRRRLAPNMKVLELNAHDILQQAGEDVVHTWFPCGGAMAAFCIGMNDGHTTVEVALVGSEGAVGGIVSNGQVPAYATARVRHGGRFLRIKTTALEQAKLDSLALRHWFSRYSDCLLAQVFQTSACNATHTIAQRTAKWLLAAMSRTQTHELRMTHEQLADVLGVGRTFVTRVIKRLRDDGTIETRRGLFIVRNEDVLRQTACGCTTAIEEHFDTVMHGVYPLD</sequence>
<gene>
    <name evidence="5" type="ORF">D3218_13365</name>
</gene>
<dbReference type="SUPFAM" id="SSF51206">
    <property type="entry name" value="cAMP-binding domain-like"/>
    <property type="match status" value="1"/>
</dbReference>
<feature type="domain" description="HTH crp-type" evidence="4">
    <location>
        <begin position="149"/>
        <end position="215"/>
    </location>
</feature>
<dbReference type="AlphaFoldDB" id="A0A3A1WSF8"/>
<keyword evidence="2" id="KW-0238">DNA-binding</keyword>
<accession>A0A3A1WSF8</accession>
<dbReference type="Pfam" id="PF13545">
    <property type="entry name" value="HTH_Crp_2"/>
    <property type="match status" value="1"/>
</dbReference>
<dbReference type="InterPro" id="IPR012318">
    <property type="entry name" value="HTH_CRP"/>
</dbReference>
<dbReference type="RefSeq" id="WP_119540574.1">
    <property type="nucleotide sequence ID" value="NZ_QYRN01000006.1"/>
</dbReference>
<dbReference type="Proteomes" id="UP000265750">
    <property type="component" value="Unassembled WGS sequence"/>
</dbReference>
<keyword evidence="1" id="KW-0805">Transcription regulation</keyword>
<reference evidence="6" key="1">
    <citation type="submission" date="2018-09" db="EMBL/GenBank/DDBJ databases">
        <authorList>
            <person name="Tuo L."/>
        </authorList>
    </citation>
    <scope>NUCLEOTIDE SEQUENCE [LARGE SCALE GENOMIC DNA]</scope>
    <source>
        <strain evidence="6">M2BS4Y-1</strain>
    </source>
</reference>
<dbReference type="Gene3D" id="2.60.120.10">
    <property type="entry name" value="Jelly Rolls"/>
    <property type="match status" value="1"/>
</dbReference>
<dbReference type="SMART" id="SM00419">
    <property type="entry name" value="HTH_CRP"/>
    <property type="match status" value="1"/>
</dbReference>
<dbReference type="InterPro" id="IPR018490">
    <property type="entry name" value="cNMP-bd_dom_sf"/>
</dbReference>
<dbReference type="InterPro" id="IPR036390">
    <property type="entry name" value="WH_DNA-bd_sf"/>
</dbReference>
<keyword evidence="3" id="KW-0804">Transcription</keyword>
<dbReference type="InterPro" id="IPR014710">
    <property type="entry name" value="RmlC-like_jellyroll"/>
</dbReference>
<proteinExistence type="predicted"/>
<keyword evidence="6" id="KW-1185">Reference proteome</keyword>
<evidence type="ECO:0000313" key="5">
    <source>
        <dbReference type="EMBL" id="RIY00265.1"/>
    </source>
</evidence>
<protein>
    <submittedName>
        <fullName evidence="5">Crp/Fnr family transcriptional regulator</fullName>
    </submittedName>
</protein>
<evidence type="ECO:0000259" key="4">
    <source>
        <dbReference type="PROSITE" id="PS51063"/>
    </source>
</evidence>
<dbReference type="SUPFAM" id="SSF46785">
    <property type="entry name" value="Winged helix' DNA-binding domain"/>
    <property type="match status" value="1"/>
</dbReference>
<dbReference type="GO" id="GO:0003677">
    <property type="term" value="F:DNA binding"/>
    <property type="evidence" value="ECO:0007669"/>
    <property type="project" value="UniProtKB-KW"/>
</dbReference>
<evidence type="ECO:0000313" key="6">
    <source>
        <dbReference type="Proteomes" id="UP000265750"/>
    </source>
</evidence>
<evidence type="ECO:0000256" key="3">
    <source>
        <dbReference type="ARBA" id="ARBA00023163"/>
    </source>
</evidence>
<dbReference type="GO" id="GO:0006355">
    <property type="term" value="P:regulation of DNA-templated transcription"/>
    <property type="evidence" value="ECO:0007669"/>
    <property type="project" value="InterPro"/>
</dbReference>
<dbReference type="PROSITE" id="PS51063">
    <property type="entry name" value="HTH_CRP_2"/>
    <property type="match status" value="1"/>
</dbReference>
<evidence type="ECO:0000256" key="2">
    <source>
        <dbReference type="ARBA" id="ARBA00023125"/>
    </source>
</evidence>
<comment type="caution">
    <text evidence="5">The sequence shown here is derived from an EMBL/GenBank/DDBJ whole genome shotgun (WGS) entry which is preliminary data.</text>
</comment>